<evidence type="ECO:0000256" key="1">
    <source>
        <dbReference type="SAM" id="SignalP"/>
    </source>
</evidence>
<sequence length="149" mass="17238">MKHRTIWGAMLLTLSAMGAVAQDIPQSQVPALVVNSLQQQFPKAKNIDWELKNGLYEAEFETGLFGSDHELWIQHNGKIVRHKEDLSKNDLPKAVLAKVRKDFRGYRLEDVKRITEGRKVCYAFEVKSSRDEWKLMMDPNGNVLEKRRD</sequence>
<proteinExistence type="predicted"/>
<dbReference type="GeneID" id="78462032"/>
<feature type="domain" description="Putative beta-lactamase-inhibitor-like PepSY-like" evidence="2">
    <location>
        <begin position="56"/>
        <end position="144"/>
    </location>
</feature>
<evidence type="ECO:0000313" key="4">
    <source>
        <dbReference type="EMBL" id="VTR34002.1"/>
    </source>
</evidence>
<organism evidence="4 5">
    <name type="scientific">Sphingobacterium thalpophilum</name>
    <dbReference type="NCBI Taxonomy" id="259"/>
    <lineage>
        <taxon>Bacteria</taxon>
        <taxon>Pseudomonadati</taxon>
        <taxon>Bacteroidota</taxon>
        <taxon>Sphingobacteriia</taxon>
        <taxon>Sphingobacteriales</taxon>
        <taxon>Sphingobacteriaceae</taxon>
        <taxon>Sphingobacterium</taxon>
    </lineage>
</organism>
<gene>
    <name evidence="3" type="ORF">ABTW24_03625</name>
    <name evidence="4" type="ORF">NCTC11429_01262</name>
</gene>
<evidence type="ECO:0000313" key="6">
    <source>
        <dbReference type="Proteomes" id="UP001566204"/>
    </source>
</evidence>
<accession>A0A4U9UPV9</accession>
<dbReference type="Proteomes" id="UP001566204">
    <property type="component" value="Unassembled WGS sequence"/>
</dbReference>
<reference evidence="3 6" key="2">
    <citation type="submission" date="2024-06" db="EMBL/GenBank/DDBJ databases">
        <title>Soil Sphingobacterium thalpophilum.</title>
        <authorList>
            <person name="Yang J."/>
            <person name="Li J."/>
        </authorList>
    </citation>
    <scope>NUCLEOTIDE SEQUENCE [LARGE SCALE GENOMIC DNA]</scope>
    <source>
        <strain evidence="3 6">22g91tb</strain>
    </source>
</reference>
<dbReference type="Pfam" id="PF11396">
    <property type="entry name" value="PepSY_like"/>
    <property type="match status" value="1"/>
</dbReference>
<dbReference type="Proteomes" id="UP000308196">
    <property type="component" value="Chromosome"/>
</dbReference>
<keyword evidence="6" id="KW-1185">Reference proteome</keyword>
<dbReference type="KEGG" id="stha:NCTC11429_01262"/>
<evidence type="ECO:0000313" key="3">
    <source>
        <dbReference type="EMBL" id="MEZ0450677.1"/>
    </source>
</evidence>
<protein>
    <submittedName>
        <fullName evidence="3">PepSY-like domain-containing protein</fullName>
    </submittedName>
    <submittedName>
        <fullName evidence="4">Protein of uncharacterized function (DUF2874)</fullName>
    </submittedName>
</protein>
<dbReference type="Gene3D" id="3.10.450.360">
    <property type="match status" value="1"/>
</dbReference>
<evidence type="ECO:0000313" key="5">
    <source>
        <dbReference type="Proteomes" id="UP000308196"/>
    </source>
</evidence>
<reference evidence="4 5" key="1">
    <citation type="submission" date="2019-05" db="EMBL/GenBank/DDBJ databases">
        <authorList>
            <consortium name="Pathogen Informatics"/>
        </authorList>
    </citation>
    <scope>NUCLEOTIDE SEQUENCE [LARGE SCALE GENOMIC DNA]</scope>
    <source>
        <strain evidence="4 5">NCTC11429</strain>
    </source>
</reference>
<dbReference type="InterPro" id="IPR021533">
    <property type="entry name" value="PepSY-like"/>
</dbReference>
<dbReference type="SUPFAM" id="SSF160574">
    <property type="entry name" value="BT0923-like"/>
    <property type="match status" value="1"/>
</dbReference>
<keyword evidence="1" id="KW-0732">Signal</keyword>
<dbReference type="EMBL" id="LR590484">
    <property type="protein sequence ID" value="VTR34002.1"/>
    <property type="molecule type" value="Genomic_DNA"/>
</dbReference>
<feature type="signal peptide" evidence="1">
    <location>
        <begin position="1"/>
        <end position="21"/>
    </location>
</feature>
<dbReference type="EMBL" id="JBEOQB010000001">
    <property type="protein sequence ID" value="MEZ0450677.1"/>
    <property type="molecule type" value="Genomic_DNA"/>
</dbReference>
<feature type="chain" id="PRO_5020223966" evidence="1">
    <location>
        <begin position="22"/>
        <end position="149"/>
    </location>
</feature>
<evidence type="ECO:0000259" key="2">
    <source>
        <dbReference type="Pfam" id="PF11396"/>
    </source>
</evidence>
<dbReference type="STRING" id="1123265.GCA_000686625_01699"/>
<dbReference type="RefSeq" id="WP_028069205.1">
    <property type="nucleotide sequence ID" value="NZ_CP141191.1"/>
</dbReference>
<dbReference type="AlphaFoldDB" id="A0A4U9UPV9"/>
<name>A0A4U9UPV9_9SPHI</name>